<proteinExistence type="predicted"/>
<comment type="caution">
    <text evidence="1">The sequence shown here is derived from an EMBL/GenBank/DDBJ whole genome shotgun (WGS) entry which is preliminary data.</text>
</comment>
<gene>
    <name evidence="1" type="ORF">ANME2D_00578</name>
</gene>
<sequence length="119" mass="14169">MNHININGKKYSLNTLKLLTGQKELDIEKIPDNILVIAQAIDDPDELPYLIETIKSLEIDNKEKFRFALFRVQIDAQLHMDEDLMRYQKCLFVSQVIEMLLYEELYFETVKKEEDEEEE</sequence>
<dbReference type="AlphaFoldDB" id="A0A062VE95"/>
<evidence type="ECO:0000313" key="2">
    <source>
        <dbReference type="Proteomes" id="UP000027153"/>
    </source>
</evidence>
<keyword evidence="2" id="KW-1185">Reference proteome</keyword>
<organism evidence="1 2">
    <name type="scientific">Candidatus Methanoperedens nitratireducens</name>
    <dbReference type="NCBI Taxonomy" id="1392998"/>
    <lineage>
        <taxon>Archaea</taxon>
        <taxon>Methanobacteriati</taxon>
        <taxon>Methanobacteriota</taxon>
        <taxon>Stenosarchaea group</taxon>
        <taxon>Methanomicrobia</taxon>
        <taxon>Methanosarcinales</taxon>
        <taxon>ANME-2 cluster</taxon>
        <taxon>Candidatus Methanoperedentaceae</taxon>
        <taxon>Candidatus Methanoperedens</taxon>
    </lineage>
</organism>
<accession>A0A062VE95</accession>
<protein>
    <submittedName>
        <fullName evidence="1">Uncharacterized protein</fullName>
    </submittedName>
</protein>
<dbReference type="RefSeq" id="WP_048089011.1">
    <property type="nucleotide sequence ID" value="NZ_JMIY01000001.1"/>
</dbReference>
<name>A0A062VE95_9EURY</name>
<dbReference type="OrthoDB" id="147078at2157"/>
<reference evidence="1 2" key="1">
    <citation type="journal article" date="2013" name="Nature">
        <title>Anaerobic oxidation of methane coupled to nitrate reduction in a novel archaeal lineage.</title>
        <authorList>
            <person name="Haroon M.F."/>
            <person name="Hu S."/>
            <person name="Shi Y."/>
            <person name="Imelfort M."/>
            <person name="Keller J."/>
            <person name="Hugenholtz P."/>
            <person name="Yuan Z."/>
            <person name="Tyson G.W."/>
        </authorList>
    </citation>
    <scope>NUCLEOTIDE SEQUENCE [LARGE SCALE GENOMIC DNA]</scope>
    <source>
        <strain evidence="1 2">ANME-2d</strain>
    </source>
</reference>
<dbReference type="Proteomes" id="UP000027153">
    <property type="component" value="Unassembled WGS sequence"/>
</dbReference>
<dbReference type="EMBL" id="JMIY01000001">
    <property type="protein sequence ID" value="KCZ73510.1"/>
    <property type="molecule type" value="Genomic_DNA"/>
</dbReference>
<evidence type="ECO:0000313" key="1">
    <source>
        <dbReference type="EMBL" id="KCZ73510.1"/>
    </source>
</evidence>